<gene>
    <name evidence="3" type="ORF">ZHAS_00008286</name>
</gene>
<dbReference type="Pfam" id="PF00704">
    <property type="entry name" value="Glyco_hydro_18"/>
    <property type="match status" value="1"/>
</dbReference>
<reference evidence="3 5" key="1">
    <citation type="journal article" date="2014" name="BMC Genomics">
        <title>Genome sequence of Anopheles sinensis provides insight into genetics basis of mosquito competence for malaria parasites.</title>
        <authorList>
            <person name="Zhou D."/>
            <person name="Zhang D."/>
            <person name="Ding G."/>
            <person name="Shi L."/>
            <person name="Hou Q."/>
            <person name="Ye Y."/>
            <person name="Xu Y."/>
            <person name="Zhou H."/>
            <person name="Xiong C."/>
            <person name="Li S."/>
            <person name="Yu J."/>
            <person name="Hong S."/>
            <person name="Yu X."/>
            <person name="Zou P."/>
            <person name="Chen C."/>
            <person name="Chang X."/>
            <person name="Wang W."/>
            <person name="Lv Y."/>
            <person name="Sun Y."/>
            <person name="Ma L."/>
            <person name="Shen B."/>
            <person name="Zhu C."/>
        </authorList>
    </citation>
    <scope>NUCLEOTIDE SEQUENCE [LARGE SCALE GENOMIC DNA]</scope>
</reference>
<dbReference type="InterPro" id="IPR029070">
    <property type="entry name" value="Chitinase_insertion_sf"/>
</dbReference>
<evidence type="ECO:0000313" key="5">
    <source>
        <dbReference type="Proteomes" id="UP000030765"/>
    </source>
</evidence>
<dbReference type="OrthoDB" id="7738278at2759"/>
<dbReference type="InterPro" id="IPR017853">
    <property type="entry name" value="GH"/>
</dbReference>
<dbReference type="SUPFAM" id="SSF54556">
    <property type="entry name" value="Chitinase insertion domain"/>
    <property type="match status" value="1"/>
</dbReference>
<dbReference type="VEuPathDB" id="VectorBase:ASIS024494"/>
<keyword evidence="1" id="KW-0732">Signal</keyword>
<dbReference type="EnsemblMetazoa" id="ASIC008286-RA">
    <property type="protein sequence ID" value="ASIC008286-PA"/>
    <property type="gene ID" value="ASIC008286"/>
</dbReference>
<accession>A0A084VRS5</accession>
<feature type="domain" description="GH18" evidence="2">
    <location>
        <begin position="1"/>
        <end position="152"/>
    </location>
</feature>
<dbReference type="PANTHER" id="PTHR11177">
    <property type="entry name" value="CHITINASE"/>
    <property type="match status" value="1"/>
</dbReference>
<evidence type="ECO:0000313" key="3">
    <source>
        <dbReference type="EMBL" id="KFB40669.1"/>
    </source>
</evidence>
<dbReference type="GO" id="GO:0005576">
    <property type="term" value="C:extracellular region"/>
    <property type="evidence" value="ECO:0007669"/>
    <property type="project" value="TreeGrafter"/>
</dbReference>
<reference evidence="4" key="2">
    <citation type="submission" date="2020-05" db="UniProtKB">
        <authorList>
            <consortium name="EnsemblMetazoa"/>
        </authorList>
    </citation>
    <scope>IDENTIFICATION</scope>
</reference>
<dbReference type="Gene3D" id="3.10.50.10">
    <property type="match status" value="1"/>
</dbReference>
<dbReference type="OMA" id="NTEDCTG"/>
<dbReference type="PROSITE" id="PS51910">
    <property type="entry name" value="GH18_2"/>
    <property type="match status" value="1"/>
</dbReference>
<name>A0A084VRS5_ANOSI</name>
<protein>
    <submittedName>
        <fullName evidence="4">Glyco_hydro_18 domain-containing protein</fullName>
    </submittedName>
</protein>
<organism evidence="3">
    <name type="scientific">Anopheles sinensis</name>
    <name type="common">Mosquito</name>
    <dbReference type="NCBI Taxonomy" id="74873"/>
    <lineage>
        <taxon>Eukaryota</taxon>
        <taxon>Metazoa</taxon>
        <taxon>Ecdysozoa</taxon>
        <taxon>Arthropoda</taxon>
        <taxon>Hexapoda</taxon>
        <taxon>Insecta</taxon>
        <taxon>Pterygota</taxon>
        <taxon>Neoptera</taxon>
        <taxon>Endopterygota</taxon>
        <taxon>Diptera</taxon>
        <taxon>Nematocera</taxon>
        <taxon>Culicoidea</taxon>
        <taxon>Culicidae</taxon>
        <taxon>Anophelinae</taxon>
        <taxon>Anopheles</taxon>
    </lineage>
</organism>
<dbReference type="PANTHER" id="PTHR11177:SF144">
    <property type="entry name" value="CHITINASE 5"/>
    <property type="match status" value="1"/>
</dbReference>
<sequence length="155" mass="17129">MSIKDYLQKWLDVGCPKNKIILGVNYAVQTFTLEDPTNNGLGAPVSGCGESCPLLGNDGVCAYFELCQKFELCHKTSWTFKWDEDAAAPYAFQGDQWVAYENATSIEQKAAFARTKGLGGVLTLNLAFDDYRGICGEKYPLTKALWKGFYAKSTP</sequence>
<dbReference type="EMBL" id="ATLV01015774">
    <property type="status" value="NOT_ANNOTATED_CDS"/>
    <property type="molecule type" value="Genomic_DNA"/>
</dbReference>
<dbReference type="AlphaFoldDB" id="A0A084VRS5"/>
<evidence type="ECO:0000256" key="1">
    <source>
        <dbReference type="ARBA" id="ARBA00022729"/>
    </source>
</evidence>
<evidence type="ECO:0000313" key="4">
    <source>
        <dbReference type="EnsemblMetazoa" id="ASIC008286-PA"/>
    </source>
</evidence>
<dbReference type="STRING" id="74873.A0A084VRS5"/>
<dbReference type="GO" id="GO:0008061">
    <property type="term" value="F:chitin binding"/>
    <property type="evidence" value="ECO:0007669"/>
    <property type="project" value="TreeGrafter"/>
</dbReference>
<dbReference type="GO" id="GO:0006032">
    <property type="term" value="P:chitin catabolic process"/>
    <property type="evidence" value="ECO:0007669"/>
    <property type="project" value="TreeGrafter"/>
</dbReference>
<dbReference type="GO" id="GO:0004568">
    <property type="term" value="F:chitinase activity"/>
    <property type="evidence" value="ECO:0007669"/>
    <property type="project" value="TreeGrafter"/>
</dbReference>
<dbReference type="SUPFAM" id="SSF51445">
    <property type="entry name" value="(Trans)glycosidases"/>
    <property type="match status" value="1"/>
</dbReference>
<dbReference type="FunFam" id="3.10.50.10:FF:000008">
    <property type="entry name" value="Chitinase 11"/>
    <property type="match status" value="1"/>
</dbReference>
<dbReference type="VEuPathDB" id="VectorBase:ASIC008286"/>
<dbReference type="InterPro" id="IPR001223">
    <property type="entry name" value="Glyco_hydro18_cat"/>
</dbReference>
<proteinExistence type="predicted"/>
<dbReference type="EMBL" id="KE525036">
    <property type="protein sequence ID" value="KFB40669.1"/>
    <property type="molecule type" value="Genomic_DNA"/>
</dbReference>
<dbReference type="Gene3D" id="3.20.20.80">
    <property type="entry name" value="Glycosidases"/>
    <property type="match status" value="1"/>
</dbReference>
<dbReference type="InterPro" id="IPR050314">
    <property type="entry name" value="Glycosyl_Hydrlase_18"/>
</dbReference>
<keyword evidence="5" id="KW-1185">Reference proteome</keyword>
<dbReference type="GO" id="GO:0005975">
    <property type="term" value="P:carbohydrate metabolic process"/>
    <property type="evidence" value="ECO:0007669"/>
    <property type="project" value="InterPro"/>
</dbReference>
<dbReference type="Proteomes" id="UP000030765">
    <property type="component" value="Unassembled WGS sequence"/>
</dbReference>
<evidence type="ECO:0000259" key="2">
    <source>
        <dbReference type="PROSITE" id="PS51910"/>
    </source>
</evidence>